<dbReference type="EMBL" id="NIVC01000352">
    <property type="protein sequence ID" value="PAA84973.1"/>
    <property type="molecule type" value="Genomic_DNA"/>
</dbReference>
<dbReference type="PANTHER" id="PTHR46190">
    <property type="entry name" value="SI:CH211-201H21.5-RELATED"/>
    <property type="match status" value="1"/>
</dbReference>
<name>A0A267GFZ7_9PLAT</name>
<proteinExistence type="inferred from homology"/>
<dbReference type="GO" id="GO:0016799">
    <property type="term" value="F:hydrolase activity, hydrolyzing N-glycosyl compounds"/>
    <property type="evidence" value="ECO:0007669"/>
    <property type="project" value="InterPro"/>
</dbReference>
<dbReference type="InterPro" id="IPR036452">
    <property type="entry name" value="Ribo_hydro-like"/>
</dbReference>
<dbReference type="STRING" id="282301.A0A267GFZ7"/>
<comment type="similarity">
    <text evidence="1">Belongs to the IUNH family.</text>
</comment>
<dbReference type="Pfam" id="PF01156">
    <property type="entry name" value="IU_nuc_hydro"/>
    <property type="match status" value="1"/>
</dbReference>
<dbReference type="AlphaFoldDB" id="A0A267GFZ7"/>
<feature type="non-terminal residue" evidence="3">
    <location>
        <position position="1"/>
    </location>
</feature>
<gene>
    <name evidence="3" type="ORF">BOX15_Mlig031338g1</name>
</gene>
<comment type="caution">
    <text evidence="3">The sequence shown here is derived from an EMBL/GenBank/DDBJ whole genome shotgun (WGS) entry which is preliminary data.</text>
</comment>
<dbReference type="SUPFAM" id="SSF53590">
    <property type="entry name" value="Nucleoside hydrolase"/>
    <property type="match status" value="1"/>
</dbReference>
<evidence type="ECO:0000259" key="2">
    <source>
        <dbReference type="Pfam" id="PF01156"/>
    </source>
</evidence>
<feature type="domain" description="Inosine/uridine-preferring nucleoside hydrolase" evidence="2">
    <location>
        <begin position="5"/>
        <end position="342"/>
    </location>
</feature>
<evidence type="ECO:0000256" key="1">
    <source>
        <dbReference type="ARBA" id="ARBA00009176"/>
    </source>
</evidence>
<dbReference type="Gene3D" id="3.90.245.10">
    <property type="entry name" value="Ribonucleoside hydrolase-like"/>
    <property type="match status" value="1"/>
</dbReference>
<evidence type="ECO:0000313" key="3">
    <source>
        <dbReference type="EMBL" id="PAA84973.1"/>
    </source>
</evidence>
<organism evidence="3 4">
    <name type="scientific">Macrostomum lignano</name>
    <dbReference type="NCBI Taxonomy" id="282301"/>
    <lineage>
        <taxon>Eukaryota</taxon>
        <taxon>Metazoa</taxon>
        <taxon>Spiralia</taxon>
        <taxon>Lophotrochozoa</taxon>
        <taxon>Platyhelminthes</taxon>
        <taxon>Rhabditophora</taxon>
        <taxon>Macrostomorpha</taxon>
        <taxon>Macrostomida</taxon>
        <taxon>Macrostomidae</taxon>
        <taxon>Macrostomum</taxon>
    </lineage>
</organism>
<dbReference type="OrthoDB" id="432381at2759"/>
<dbReference type="InterPro" id="IPR052775">
    <property type="entry name" value="IUN_hydrolase"/>
</dbReference>
<protein>
    <recommendedName>
        <fullName evidence="2">Inosine/uridine-preferring nucleoside hydrolase domain-containing protein</fullName>
    </recommendedName>
</protein>
<dbReference type="Proteomes" id="UP000215902">
    <property type="component" value="Unassembled WGS sequence"/>
</dbReference>
<sequence>PSMKLIIDVDTGMDDAQALLLALRSPQAQVLAVTCIGGNVPLDLVVRNTRLVVAAANWPGQPAPRVFAGCSRPLVSDGDGEIRATHYHGSDGIAGAWEKLTSSDSTKSEVEAAVNSVPVESMHAALGLIELVSQNKGEVTLLALAPLTNIALALRLEPRLGTWLRSLVVMGGAYQSMGNNERHLSAEFNFVHDPEAARLVLHEMLPCPRLIVPYEACLESSLPFDWAITWAAGGNAADEPKPLWRRLHELIVSHQCLMQRGQTFALTLAQPLAYRSCDLLAASICLLPSVASDVLEKRCTIELAGGVTRGQLVVDWFDKADRGLSKVATVSARFVTKVALDAYRALLFETLG</sequence>
<evidence type="ECO:0000313" key="4">
    <source>
        <dbReference type="Proteomes" id="UP000215902"/>
    </source>
</evidence>
<dbReference type="PANTHER" id="PTHR46190:SF1">
    <property type="entry name" value="SI:CH211-201H21.5"/>
    <property type="match status" value="1"/>
</dbReference>
<keyword evidence="4" id="KW-1185">Reference proteome</keyword>
<reference evidence="3 4" key="1">
    <citation type="submission" date="2017-06" db="EMBL/GenBank/DDBJ databases">
        <title>A platform for efficient transgenesis in Macrostomum lignano, a flatworm model organism for stem cell research.</title>
        <authorList>
            <person name="Berezikov E."/>
        </authorList>
    </citation>
    <scope>NUCLEOTIDE SEQUENCE [LARGE SCALE GENOMIC DNA]</scope>
    <source>
        <strain evidence="3">DV1</strain>
        <tissue evidence="3">Whole organism</tissue>
    </source>
</reference>
<accession>A0A267GFZ7</accession>
<dbReference type="InterPro" id="IPR001910">
    <property type="entry name" value="Inosine/uridine_hydrolase_dom"/>
</dbReference>